<feature type="transmembrane region" description="Helical" evidence="7">
    <location>
        <begin position="89"/>
        <end position="108"/>
    </location>
</feature>
<evidence type="ECO:0000256" key="4">
    <source>
        <dbReference type="ARBA" id="ARBA00022989"/>
    </source>
</evidence>
<feature type="compositionally biased region" description="Low complexity" evidence="6">
    <location>
        <begin position="509"/>
        <end position="518"/>
    </location>
</feature>
<sequence length="542" mass="58095">MSDQLMAARSHASRRGVWGWIFFDWAAQPFFTVIVTFIFGPYFISRMADTPEAGQIAWGYGFAAAGLVIALLSPVLGSIADKTGARKPWIGFFAVLKIAGLMTLWFAVPGANLFWVLLAFSIAMISAEFSIVFNDSMMPRLVPAREIGKVSNLAWGLGYLGGVLVLIFVVVFLASSPETGRTLIGLPPLFGLDPASGEDARITGPIAALWYLVFIMPMFLFTPDQARGQPLRQAVGSGLTELKSTLREVRKRPGIVRFLAARLVYQDGLNAIVALGAGYAASLFRWSINEIGLFGMITNVSAILSCLVAARLDARLGSKAIVLGSLVLLLIASFGIVSTGTNYFLLGLLPVGYSEGHGLFSTAAEQAFLVYGLMIGAALGPVQASARSWFARSIRPEESGRYFGIYALAGRATGFLGPFLVATITALTGCAAIGMSVLLLFFVVGLYLAAITPYPGRQAACIRPALTCRRRFRSFRDGSIRSSPWNAARPFPTSGTGACFPRPAFAGASAGPPASFPRCPASISNSRRQVPPHRQRPAPWSR</sequence>
<dbReference type="InterPro" id="IPR024671">
    <property type="entry name" value="Atg22-like"/>
</dbReference>
<dbReference type="InterPro" id="IPR036259">
    <property type="entry name" value="MFS_trans_sf"/>
</dbReference>
<dbReference type="Proteomes" id="UP000004386">
    <property type="component" value="Unassembled WGS sequence"/>
</dbReference>
<evidence type="ECO:0000256" key="1">
    <source>
        <dbReference type="ARBA" id="ARBA00004127"/>
    </source>
</evidence>
<feature type="region of interest" description="Disordered" evidence="6">
    <location>
        <begin position="509"/>
        <end position="542"/>
    </location>
</feature>
<evidence type="ECO:0000256" key="3">
    <source>
        <dbReference type="ARBA" id="ARBA00022692"/>
    </source>
</evidence>
<feature type="transmembrane region" description="Helical" evidence="7">
    <location>
        <begin position="291"/>
        <end position="310"/>
    </location>
</feature>
<dbReference type="PANTHER" id="PTHR23519">
    <property type="entry name" value="AUTOPHAGY-RELATED PROTEIN 22"/>
    <property type="match status" value="1"/>
</dbReference>
<comment type="subcellular location">
    <subcellularLocation>
        <location evidence="1">Endomembrane system</location>
        <topology evidence="1">Multi-pass membrane protein</topology>
    </subcellularLocation>
</comment>
<reference evidence="8 9" key="1">
    <citation type="submission" date="2009-05" db="EMBL/GenBank/DDBJ databases">
        <authorList>
            <person name="Setubal J.C."/>
            <person name="Boyle S."/>
            <person name="Crasta O.R."/>
            <person name="Gillespie J.J."/>
            <person name="Kenyon R.W."/>
            <person name="Lu J."/>
            <person name="Mane S."/>
            <person name="Nagrani S."/>
            <person name="Shallom J.M."/>
            <person name="Shallom S."/>
            <person name="Shukla M."/>
            <person name="Snyder E.E."/>
            <person name="Sobral B.W."/>
            <person name="Wattam A.R."/>
            <person name="Will R."/>
            <person name="Williams K."/>
            <person name="Yoo H."/>
            <person name="Munk C."/>
            <person name="Tapia R."/>
            <person name="Green L."/>
            <person name="Rogers Y."/>
            <person name="Detter J.C."/>
            <person name="Bruce D."/>
            <person name="Brettin T.S."/>
            <person name="Tsolis R."/>
        </authorList>
    </citation>
    <scope>NUCLEOTIDE SEQUENCE [LARGE SCALE GENOMIC DNA]</scope>
    <source>
        <strain evidence="8 9">LMG 3301</strain>
    </source>
</reference>
<dbReference type="InterPro" id="IPR050495">
    <property type="entry name" value="ATG22/LtaA_families"/>
</dbReference>
<evidence type="ECO:0000313" key="8">
    <source>
        <dbReference type="EMBL" id="EEQ96732.1"/>
    </source>
</evidence>
<evidence type="ECO:0000256" key="2">
    <source>
        <dbReference type="ARBA" id="ARBA00022448"/>
    </source>
</evidence>
<name>C4WJ24_9HYPH</name>
<feature type="transmembrane region" description="Helical" evidence="7">
    <location>
        <begin position="56"/>
        <end position="77"/>
    </location>
</feature>
<feature type="transmembrane region" description="Helical" evidence="7">
    <location>
        <begin position="114"/>
        <end position="133"/>
    </location>
</feature>
<feature type="transmembrane region" description="Helical" evidence="7">
    <location>
        <begin position="426"/>
        <end position="449"/>
    </location>
</feature>
<dbReference type="EMBL" id="ACQA01000001">
    <property type="protein sequence ID" value="EEQ96732.1"/>
    <property type="molecule type" value="Genomic_DNA"/>
</dbReference>
<keyword evidence="3 7" id="KW-0812">Transmembrane</keyword>
<protein>
    <submittedName>
        <fullName evidence="8">Major facilitator transporter</fullName>
    </submittedName>
</protein>
<dbReference type="Gene3D" id="1.20.1250.20">
    <property type="entry name" value="MFS general substrate transporter like domains"/>
    <property type="match status" value="1"/>
</dbReference>
<dbReference type="GO" id="GO:0012505">
    <property type="term" value="C:endomembrane system"/>
    <property type="evidence" value="ECO:0007669"/>
    <property type="project" value="UniProtKB-SubCell"/>
</dbReference>
<proteinExistence type="predicted"/>
<accession>C4WJ24</accession>
<feature type="transmembrane region" description="Helical" evidence="7">
    <location>
        <begin position="368"/>
        <end position="390"/>
    </location>
</feature>
<evidence type="ECO:0000313" key="9">
    <source>
        <dbReference type="Proteomes" id="UP000004386"/>
    </source>
</evidence>
<feature type="transmembrane region" description="Helical" evidence="7">
    <location>
        <begin position="402"/>
        <end position="420"/>
    </location>
</feature>
<organism evidence="8 9">
    <name type="scientific">Brucella intermedia LMG 3301</name>
    <dbReference type="NCBI Taxonomy" id="641118"/>
    <lineage>
        <taxon>Bacteria</taxon>
        <taxon>Pseudomonadati</taxon>
        <taxon>Pseudomonadota</taxon>
        <taxon>Alphaproteobacteria</taxon>
        <taxon>Hyphomicrobiales</taxon>
        <taxon>Brucellaceae</taxon>
        <taxon>Brucella/Ochrobactrum group</taxon>
        <taxon>Brucella</taxon>
    </lineage>
</organism>
<evidence type="ECO:0000256" key="6">
    <source>
        <dbReference type="SAM" id="MobiDB-lite"/>
    </source>
</evidence>
<dbReference type="Pfam" id="PF11700">
    <property type="entry name" value="ATG22"/>
    <property type="match status" value="1"/>
</dbReference>
<dbReference type="HOGENOM" id="CLU_017518_3_1_5"/>
<keyword evidence="5 7" id="KW-0472">Membrane</keyword>
<feature type="transmembrane region" description="Helical" evidence="7">
    <location>
        <begin position="259"/>
        <end position="279"/>
    </location>
</feature>
<comment type="caution">
    <text evidence="8">The sequence shown here is derived from an EMBL/GenBank/DDBJ whole genome shotgun (WGS) entry which is preliminary data.</text>
</comment>
<dbReference type="AlphaFoldDB" id="C4WJ24"/>
<dbReference type="PANTHER" id="PTHR23519:SF1">
    <property type="entry name" value="AUTOPHAGY-RELATED PROTEIN 22"/>
    <property type="match status" value="1"/>
</dbReference>
<evidence type="ECO:0000256" key="5">
    <source>
        <dbReference type="ARBA" id="ARBA00023136"/>
    </source>
</evidence>
<feature type="transmembrane region" description="Helical" evidence="7">
    <location>
        <begin position="322"/>
        <end position="348"/>
    </location>
</feature>
<feature type="transmembrane region" description="Helical" evidence="7">
    <location>
        <begin position="21"/>
        <end position="44"/>
    </location>
</feature>
<dbReference type="SUPFAM" id="SSF103473">
    <property type="entry name" value="MFS general substrate transporter"/>
    <property type="match status" value="1"/>
</dbReference>
<keyword evidence="2" id="KW-0813">Transport</keyword>
<keyword evidence="4 7" id="KW-1133">Transmembrane helix</keyword>
<evidence type="ECO:0000256" key="7">
    <source>
        <dbReference type="SAM" id="Phobius"/>
    </source>
</evidence>
<gene>
    <name evidence="8" type="ORF">OINT_1002191</name>
</gene>
<feature type="transmembrane region" description="Helical" evidence="7">
    <location>
        <begin position="153"/>
        <end position="174"/>
    </location>
</feature>
<feature type="transmembrane region" description="Helical" evidence="7">
    <location>
        <begin position="202"/>
        <end position="222"/>
    </location>
</feature>